<evidence type="ECO:0000313" key="12">
    <source>
        <dbReference type="Proteomes" id="UP000887575"/>
    </source>
</evidence>
<dbReference type="PROSITE" id="PS50016">
    <property type="entry name" value="ZF_PHD_2"/>
    <property type="match status" value="1"/>
</dbReference>
<evidence type="ECO:0000256" key="4">
    <source>
        <dbReference type="ARBA" id="ARBA00022771"/>
    </source>
</evidence>
<evidence type="ECO:0000256" key="7">
    <source>
        <dbReference type="PIRSR" id="PIRSR628651-50"/>
    </source>
</evidence>
<dbReference type="InterPro" id="IPR019786">
    <property type="entry name" value="Zinc_finger_PHD-type_CS"/>
</dbReference>
<feature type="site" description="Histone H3K4me3 binding" evidence="7">
    <location>
        <position position="338"/>
    </location>
</feature>
<keyword evidence="5 8" id="KW-0862">Zinc</keyword>
<protein>
    <submittedName>
        <fullName evidence="13">PHD-type domain-containing protein</fullName>
    </submittedName>
</protein>
<sequence length="408" mass="46178">MGDPAIQGYLIPDDNLLSNEHDREIDDDSQKMGIFDETTGATEKKRPCRLLVSKIPKQLAYENLYKLIKGQSSRGYSSDLVRLEVLHHKLLLILKQVNLDTRKITTKAEPSKDDLKKLEKLLNQQTEIVFGLRDIAHLLRRNVEANAVEELRAIGAELPKGNKGSHASDNAEKSFTGRTRIKQKEIKERKENKEERRIKEEIIETYKILTPKDRSSKAGTPARFPKPSTPVFEEQDDCSPPSANSSIQRLNKPRGRVPISSSSSSIASTKAEKAEARKEEREEIKAQRKEQASINAQGKKRVSSRVTAITSMLGVKRGANGNRKGERDDEGTTDEPTYCQCSRISFGEMVCCDNQKCEIEWFHFECVDLKRKPTGKWYCPSCRHPDSFKHPKNAIIPGSSTKSMKRED</sequence>
<evidence type="ECO:0000256" key="2">
    <source>
        <dbReference type="ARBA" id="ARBA00010210"/>
    </source>
</evidence>
<comment type="subcellular location">
    <subcellularLocation>
        <location evidence="1">Nucleus</location>
    </subcellularLocation>
</comment>
<feature type="compositionally biased region" description="Low complexity" evidence="10">
    <location>
        <begin position="259"/>
        <end position="269"/>
    </location>
</feature>
<feature type="site" description="Histone H3K4me3 binding" evidence="7">
    <location>
        <position position="361"/>
    </location>
</feature>
<feature type="binding site" evidence="8">
    <location>
        <position position="341"/>
    </location>
    <ligand>
        <name>Zn(2+)</name>
        <dbReference type="ChEBI" id="CHEBI:29105"/>
        <label>1</label>
    </ligand>
</feature>
<reference evidence="13" key="1">
    <citation type="submission" date="2024-02" db="UniProtKB">
        <authorList>
            <consortium name="WormBaseParasite"/>
        </authorList>
    </citation>
    <scope>IDENTIFICATION</scope>
</reference>
<proteinExistence type="inferred from homology"/>
<keyword evidence="6" id="KW-0539">Nucleus</keyword>
<dbReference type="CDD" id="cd15505">
    <property type="entry name" value="PHD_ING"/>
    <property type="match status" value="1"/>
</dbReference>
<feature type="binding site" evidence="8">
    <location>
        <position position="363"/>
    </location>
    <ligand>
        <name>Zn(2+)</name>
        <dbReference type="ChEBI" id="CHEBI:29105"/>
        <label>1</label>
    </ligand>
</feature>
<feature type="compositionally biased region" description="Basic and acidic residues" evidence="10">
    <location>
        <begin position="182"/>
        <end position="194"/>
    </location>
</feature>
<dbReference type="PANTHER" id="PTHR10333">
    <property type="entry name" value="INHIBITOR OF GROWTH PROTEIN"/>
    <property type="match status" value="1"/>
</dbReference>
<dbReference type="WBParaSite" id="MBELARI_LOCUS10477">
    <property type="protein sequence ID" value="MBELARI_LOCUS10477"/>
    <property type="gene ID" value="MBELARI_LOCUS10477"/>
</dbReference>
<evidence type="ECO:0000259" key="11">
    <source>
        <dbReference type="PROSITE" id="PS50016"/>
    </source>
</evidence>
<feature type="binding site" evidence="8">
    <location>
        <position position="379"/>
    </location>
    <ligand>
        <name>Zn(2+)</name>
        <dbReference type="ChEBI" id="CHEBI:29105"/>
        <label>2</label>
    </ligand>
</feature>
<feature type="site" description="Histone H3K4me3 binding" evidence="7">
    <location>
        <position position="353"/>
    </location>
</feature>
<feature type="site" description="Histone H3K4me3 binding" evidence="7">
    <location>
        <position position="349"/>
    </location>
</feature>
<feature type="domain" description="PHD-type" evidence="11">
    <location>
        <begin position="336"/>
        <end position="385"/>
    </location>
</feature>
<keyword evidence="3 8" id="KW-0479">Metal-binding</keyword>
<evidence type="ECO:0000256" key="8">
    <source>
        <dbReference type="PIRSR" id="PIRSR628651-51"/>
    </source>
</evidence>
<dbReference type="InterPro" id="IPR019787">
    <property type="entry name" value="Znf_PHD-finger"/>
</dbReference>
<name>A0AAF3E980_9BILA</name>
<comment type="similarity">
    <text evidence="2">Belongs to the ING family.</text>
</comment>
<evidence type="ECO:0000256" key="6">
    <source>
        <dbReference type="ARBA" id="ARBA00023242"/>
    </source>
</evidence>
<keyword evidence="12" id="KW-1185">Reference proteome</keyword>
<feature type="compositionally biased region" description="Basic and acidic residues" evidence="10">
    <location>
        <begin position="270"/>
        <end position="291"/>
    </location>
</feature>
<evidence type="ECO:0000313" key="13">
    <source>
        <dbReference type="WBParaSite" id="MBELARI_LOCUS10477"/>
    </source>
</evidence>
<dbReference type="InterPro" id="IPR028651">
    <property type="entry name" value="ING_fam"/>
</dbReference>
<organism evidence="12 13">
    <name type="scientific">Mesorhabditis belari</name>
    <dbReference type="NCBI Taxonomy" id="2138241"/>
    <lineage>
        <taxon>Eukaryota</taxon>
        <taxon>Metazoa</taxon>
        <taxon>Ecdysozoa</taxon>
        <taxon>Nematoda</taxon>
        <taxon>Chromadorea</taxon>
        <taxon>Rhabditida</taxon>
        <taxon>Rhabditina</taxon>
        <taxon>Rhabditomorpha</taxon>
        <taxon>Rhabditoidea</taxon>
        <taxon>Rhabditidae</taxon>
        <taxon>Mesorhabditinae</taxon>
        <taxon>Mesorhabditis</taxon>
    </lineage>
</organism>
<dbReference type="Proteomes" id="UP000887575">
    <property type="component" value="Unassembled WGS sequence"/>
</dbReference>
<evidence type="ECO:0000256" key="9">
    <source>
        <dbReference type="PROSITE-ProRule" id="PRU00146"/>
    </source>
</evidence>
<evidence type="ECO:0000256" key="1">
    <source>
        <dbReference type="ARBA" id="ARBA00004123"/>
    </source>
</evidence>
<evidence type="ECO:0000256" key="5">
    <source>
        <dbReference type="ARBA" id="ARBA00022833"/>
    </source>
</evidence>
<feature type="binding site" evidence="8">
    <location>
        <position position="339"/>
    </location>
    <ligand>
        <name>Zn(2+)</name>
        <dbReference type="ChEBI" id="CHEBI:29105"/>
        <label>1</label>
    </ligand>
</feature>
<dbReference type="SMART" id="SM00249">
    <property type="entry name" value="PHD"/>
    <property type="match status" value="1"/>
</dbReference>
<dbReference type="PROSITE" id="PS01359">
    <property type="entry name" value="ZF_PHD_1"/>
    <property type="match status" value="1"/>
</dbReference>
<dbReference type="Gene3D" id="3.30.40.10">
    <property type="entry name" value="Zinc/RING finger domain, C3HC4 (zinc finger)"/>
    <property type="match status" value="1"/>
</dbReference>
<dbReference type="GO" id="GO:0008270">
    <property type="term" value="F:zinc ion binding"/>
    <property type="evidence" value="ECO:0007669"/>
    <property type="project" value="UniProtKB-KW"/>
</dbReference>
<keyword evidence="4 9" id="KW-0863">Zinc-finger</keyword>
<dbReference type="InterPro" id="IPR013083">
    <property type="entry name" value="Znf_RING/FYVE/PHD"/>
</dbReference>
<feature type="binding site" evidence="8">
    <location>
        <position position="357"/>
    </location>
    <ligand>
        <name>Zn(2+)</name>
        <dbReference type="ChEBI" id="CHEBI:29105"/>
        <label>2</label>
    </ligand>
</feature>
<feature type="region of interest" description="Disordered" evidence="10">
    <location>
        <begin position="212"/>
        <end position="305"/>
    </location>
</feature>
<feature type="region of interest" description="Disordered" evidence="10">
    <location>
        <begin position="158"/>
        <end position="194"/>
    </location>
</feature>
<feature type="binding site" evidence="8">
    <location>
        <position position="352"/>
    </location>
    <ligand>
        <name>Zn(2+)</name>
        <dbReference type="ChEBI" id="CHEBI:29105"/>
        <label>2</label>
    </ligand>
</feature>
<feature type="binding site" evidence="8">
    <location>
        <position position="366"/>
    </location>
    <ligand>
        <name>Zn(2+)</name>
        <dbReference type="ChEBI" id="CHEBI:29105"/>
        <label>1</label>
    </ligand>
</feature>
<evidence type="ECO:0000256" key="3">
    <source>
        <dbReference type="ARBA" id="ARBA00022723"/>
    </source>
</evidence>
<dbReference type="InterPro" id="IPR011011">
    <property type="entry name" value="Znf_FYVE_PHD"/>
</dbReference>
<dbReference type="SUPFAM" id="SSF57903">
    <property type="entry name" value="FYVE/PHD zinc finger"/>
    <property type="match status" value="1"/>
</dbReference>
<dbReference type="GO" id="GO:0005634">
    <property type="term" value="C:nucleus"/>
    <property type="evidence" value="ECO:0007669"/>
    <property type="project" value="UniProtKB-SubCell"/>
</dbReference>
<accession>A0AAF3E980</accession>
<dbReference type="AlphaFoldDB" id="A0AAF3E980"/>
<feature type="binding site" evidence="8">
    <location>
        <position position="382"/>
    </location>
    <ligand>
        <name>Zn(2+)</name>
        <dbReference type="ChEBI" id="CHEBI:29105"/>
        <label>2</label>
    </ligand>
</feature>
<evidence type="ECO:0000256" key="10">
    <source>
        <dbReference type="SAM" id="MobiDB-lite"/>
    </source>
</evidence>
<dbReference type="InterPro" id="IPR001965">
    <property type="entry name" value="Znf_PHD"/>
</dbReference>